<dbReference type="Gene3D" id="3.40.630.40">
    <property type="entry name" value="Zn-dependent exopeptidases"/>
    <property type="match status" value="1"/>
</dbReference>
<dbReference type="AlphaFoldDB" id="A0A5C5ZL51"/>
<evidence type="ECO:0000256" key="2">
    <source>
        <dbReference type="SAM" id="SignalP"/>
    </source>
</evidence>
<dbReference type="InterPro" id="IPR029062">
    <property type="entry name" value="Class_I_gatase-like"/>
</dbReference>
<gene>
    <name evidence="4" type="ORF">Pla100_58950</name>
</gene>
<dbReference type="Pfam" id="PF09825">
    <property type="entry name" value="BPL_N"/>
    <property type="match status" value="1"/>
</dbReference>
<dbReference type="EMBL" id="SJPM01000025">
    <property type="protein sequence ID" value="TWT87856.1"/>
    <property type="molecule type" value="Genomic_DNA"/>
</dbReference>
<feature type="chain" id="PRO_5022936474" description="Biotin-protein ligase N-terminal domain-containing protein" evidence="2">
    <location>
        <begin position="27"/>
        <end position="785"/>
    </location>
</feature>
<sequence length="785" mass="86118" precursor="true">MKIKRMKTRPNVATVVCISFHLIAMAGLQHVEAQTLSNHVIFETGDLPIILSAPHGGNELIPGALPRKGIGVRSFSNTMDFGTKKLALQTAGALERQTGKRPYIVVASFHRKFVDANRSEERAYESEESARAYHAYHEALSQARQDVIHRWGRGLLLDIHGQSEVPDAILRGTVNGRTTTHLVSRFGLESLIGDRSLLGQIAQQALSVVPEVDSAEREHSAYNGGFIVSKYGSGKGGTMDAIQLEVGRNLRSFDARPAVAEKMANAIASFAQEYMPSEEQSVQQTQQTSTRQPFETTETHSNRKNASVFADRFTDSDRDGWFELDDDSSTLSVKSRSGQMGSSSELSFSATDESSLKSFAAHFDEVTLQRTGDFIKLRFNARHNHSGFINRGFRFGLFHSSGTRFTDDGDQDSEPVSLDDRGYFVMLDLGINTTFDSAVIRETNNFTDERLANGGLIAFDAPDKNRDPLMFTREKNYTYSLTLTRNSRGTIDVSLQNNVTGDEDALTGTSTLSPTLAFDTLYFGITGSTADFAIDDVRITDNRTASHRAAEKPINIGVYVDEGAGPSVNDLLFVLGKYEDVSIKRLTAYDVQSGQLDGLDLLMLPGGSGRGQGRTLGETGRASIRKFVREGGGFIGICAGAYLASSHYPWSLHILDAMVVDTEHWNRGTGTVDIAISDWGRQLLQTEERMLPIHYAQGPLLAPGNQPDIDDYQPIAKFETEIAKKGAPQGVMRGTTAIAEGRFGQGRVVCFSAHPEMTNGLETMVRFAIDHVKRIRTEPLATSAQ</sequence>
<dbReference type="InterPro" id="IPR019197">
    <property type="entry name" value="Biotin-prot_ligase_N"/>
</dbReference>
<evidence type="ECO:0000313" key="5">
    <source>
        <dbReference type="Proteomes" id="UP000316213"/>
    </source>
</evidence>
<evidence type="ECO:0000256" key="1">
    <source>
        <dbReference type="SAM" id="MobiDB-lite"/>
    </source>
</evidence>
<feature type="region of interest" description="Disordered" evidence="1">
    <location>
        <begin position="276"/>
        <end position="305"/>
    </location>
</feature>
<feature type="signal peptide" evidence="2">
    <location>
        <begin position="1"/>
        <end position="26"/>
    </location>
</feature>
<accession>A0A5C5ZL51</accession>
<keyword evidence="2" id="KW-0732">Signal</keyword>
<dbReference type="SUPFAM" id="SSF52317">
    <property type="entry name" value="Class I glutamine amidotransferase-like"/>
    <property type="match status" value="1"/>
</dbReference>
<protein>
    <recommendedName>
        <fullName evidence="3">Biotin-protein ligase N-terminal domain-containing protein</fullName>
    </recommendedName>
</protein>
<dbReference type="OrthoDB" id="8333609at2"/>
<name>A0A5C5ZL51_9BACT</name>
<proteinExistence type="predicted"/>
<dbReference type="SUPFAM" id="SSF53187">
    <property type="entry name" value="Zn-dependent exopeptidases"/>
    <property type="match status" value="1"/>
</dbReference>
<organism evidence="4 5">
    <name type="scientific">Neorhodopirellula pilleata</name>
    <dbReference type="NCBI Taxonomy" id="2714738"/>
    <lineage>
        <taxon>Bacteria</taxon>
        <taxon>Pseudomonadati</taxon>
        <taxon>Planctomycetota</taxon>
        <taxon>Planctomycetia</taxon>
        <taxon>Pirellulales</taxon>
        <taxon>Pirellulaceae</taxon>
        <taxon>Neorhodopirellula</taxon>
    </lineage>
</organism>
<reference evidence="4 5" key="1">
    <citation type="submission" date="2019-02" db="EMBL/GenBank/DDBJ databases">
        <title>Deep-cultivation of Planctomycetes and their phenomic and genomic characterization uncovers novel biology.</title>
        <authorList>
            <person name="Wiegand S."/>
            <person name="Jogler M."/>
            <person name="Boedeker C."/>
            <person name="Pinto D."/>
            <person name="Vollmers J."/>
            <person name="Rivas-Marin E."/>
            <person name="Kohn T."/>
            <person name="Peeters S.H."/>
            <person name="Heuer A."/>
            <person name="Rast P."/>
            <person name="Oberbeckmann S."/>
            <person name="Bunk B."/>
            <person name="Jeske O."/>
            <person name="Meyerdierks A."/>
            <person name="Storesund J.E."/>
            <person name="Kallscheuer N."/>
            <person name="Luecker S."/>
            <person name="Lage O.M."/>
            <person name="Pohl T."/>
            <person name="Merkel B.J."/>
            <person name="Hornburger P."/>
            <person name="Mueller R.-W."/>
            <person name="Bruemmer F."/>
            <person name="Labrenz M."/>
            <person name="Spormann A.M."/>
            <person name="Op Den Camp H."/>
            <person name="Overmann J."/>
            <person name="Amann R."/>
            <person name="Jetten M.S.M."/>
            <person name="Mascher T."/>
            <person name="Medema M.H."/>
            <person name="Devos D.P."/>
            <person name="Kaster A.-K."/>
            <person name="Ovreas L."/>
            <person name="Rohde M."/>
            <person name="Galperin M.Y."/>
            <person name="Jogler C."/>
        </authorList>
    </citation>
    <scope>NUCLEOTIDE SEQUENCE [LARGE SCALE GENOMIC DNA]</scope>
    <source>
        <strain evidence="4 5">Pla100</strain>
    </source>
</reference>
<evidence type="ECO:0000313" key="4">
    <source>
        <dbReference type="EMBL" id="TWT87856.1"/>
    </source>
</evidence>
<feature type="compositionally biased region" description="Low complexity" evidence="1">
    <location>
        <begin position="277"/>
        <end position="292"/>
    </location>
</feature>
<dbReference type="Gene3D" id="3.40.50.880">
    <property type="match status" value="1"/>
</dbReference>
<keyword evidence="5" id="KW-1185">Reference proteome</keyword>
<dbReference type="Proteomes" id="UP000316213">
    <property type="component" value="Unassembled WGS sequence"/>
</dbReference>
<feature type="domain" description="Biotin-protein ligase N-terminal" evidence="3">
    <location>
        <begin position="601"/>
        <end position="652"/>
    </location>
</feature>
<comment type="caution">
    <text evidence="4">The sequence shown here is derived from an EMBL/GenBank/DDBJ whole genome shotgun (WGS) entry which is preliminary data.</text>
</comment>
<evidence type="ECO:0000259" key="3">
    <source>
        <dbReference type="Pfam" id="PF09825"/>
    </source>
</evidence>